<reference evidence="4 5" key="1">
    <citation type="journal article" date="2011" name="J. Bacteriol.">
        <title>Complete genome sequence of 'Vulcanisaeta moutnovskia' strain 768-28, a novel member of the hyperthermophilic crenarchaeal genus vulcanisaeta.</title>
        <authorList>
            <person name="Gumerov V.M."/>
            <person name="Mardanov A.V."/>
            <person name="Beletsky A.V."/>
            <person name="Prokofeva M.I."/>
            <person name="Bonch-Osmolovskaya E.A."/>
            <person name="Ravin N.V."/>
            <person name="Skryabin K.G."/>
        </authorList>
    </citation>
    <scope>NUCLEOTIDE SEQUENCE [LARGE SCALE GENOMIC DNA]</scope>
    <source>
        <strain evidence="4 5">768-28</strain>
    </source>
</reference>
<dbReference type="GO" id="GO:0016491">
    <property type="term" value="F:oxidoreductase activity"/>
    <property type="evidence" value="ECO:0007669"/>
    <property type="project" value="UniProtKB-KW"/>
</dbReference>
<dbReference type="InterPro" id="IPR008274">
    <property type="entry name" value="AldOxase/xan_DH_MoCoBD1"/>
</dbReference>
<dbReference type="InterPro" id="IPR016208">
    <property type="entry name" value="Ald_Oxase/xanthine_DH-like"/>
</dbReference>
<dbReference type="PANTHER" id="PTHR11908">
    <property type="entry name" value="XANTHINE DEHYDROGENASE"/>
    <property type="match status" value="1"/>
</dbReference>
<evidence type="ECO:0000256" key="1">
    <source>
        <dbReference type="ARBA" id="ARBA00022505"/>
    </source>
</evidence>
<dbReference type="InterPro" id="IPR036856">
    <property type="entry name" value="Ald_Oxase/Xan_DH_a/b_sf"/>
</dbReference>
<dbReference type="SUPFAM" id="SSF56003">
    <property type="entry name" value="Molybdenum cofactor-binding domain"/>
    <property type="match status" value="1"/>
</dbReference>
<dbReference type="InterPro" id="IPR046867">
    <property type="entry name" value="AldOxase/xan_DH_MoCoBD2"/>
</dbReference>
<dbReference type="InterPro" id="IPR037165">
    <property type="entry name" value="AldOxase/xan_DH_Mopterin-bd_sf"/>
</dbReference>
<feature type="domain" description="Aldehyde oxidase/xanthine dehydrogenase a/b hammerhead" evidence="3">
    <location>
        <begin position="11"/>
        <end position="118"/>
    </location>
</feature>
<dbReference type="InterPro" id="IPR000674">
    <property type="entry name" value="Ald_Oxase/Xan_DH_a/b"/>
</dbReference>
<dbReference type="Pfam" id="PF20256">
    <property type="entry name" value="MoCoBD_2"/>
    <property type="match status" value="1"/>
</dbReference>
<dbReference type="KEGG" id="vmo:VMUT_0975"/>
<evidence type="ECO:0000313" key="4">
    <source>
        <dbReference type="EMBL" id="ADY01185.1"/>
    </source>
</evidence>
<dbReference type="GO" id="GO:0005506">
    <property type="term" value="F:iron ion binding"/>
    <property type="evidence" value="ECO:0007669"/>
    <property type="project" value="InterPro"/>
</dbReference>
<dbReference type="Pfam" id="PF02738">
    <property type="entry name" value="MoCoBD_1"/>
    <property type="match status" value="1"/>
</dbReference>
<dbReference type="AlphaFoldDB" id="F0QXE6"/>
<dbReference type="Pfam" id="PF01315">
    <property type="entry name" value="Ald_Xan_dh_C"/>
    <property type="match status" value="1"/>
</dbReference>
<accession>F0QXE6</accession>
<name>F0QXE6_VULM7</name>
<evidence type="ECO:0000313" key="5">
    <source>
        <dbReference type="Proteomes" id="UP000007485"/>
    </source>
</evidence>
<evidence type="ECO:0000256" key="2">
    <source>
        <dbReference type="ARBA" id="ARBA00023002"/>
    </source>
</evidence>
<dbReference type="Proteomes" id="UP000007485">
    <property type="component" value="Chromosome"/>
</dbReference>
<protein>
    <submittedName>
        <fullName evidence="4">Carbon monoxide dehydrogenase large chain</fullName>
    </submittedName>
</protein>
<keyword evidence="2" id="KW-0560">Oxidoreductase</keyword>
<dbReference type="RefSeq" id="WP_013604347.1">
    <property type="nucleotide sequence ID" value="NC_015151.1"/>
</dbReference>
<evidence type="ECO:0000259" key="3">
    <source>
        <dbReference type="SMART" id="SM01008"/>
    </source>
</evidence>
<keyword evidence="1" id="KW-0500">Molybdenum</keyword>
<dbReference type="SMART" id="SM01008">
    <property type="entry name" value="Ald_Xan_dh_C"/>
    <property type="match status" value="1"/>
</dbReference>
<keyword evidence="5" id="KW-1185">Reference proteome</keyword>
<dbReference type="STRING" id="985053.VMUT_0975"/>
<dbReference type="eggNOG" id="arCOG01167">
    <property type="taxonomic scope" value="Archaea"/>
</dbReference>
<dbReference type="Gene3D" id="3.90.1170.50">
    <property type="entry name" value="Aldehyde oxidase/xanthine dehydrogenase, a/b hammerhead"/>
    <property type="match status" value="1"/>
</dbReference>
<dbReference type="Gene3D" id="3.30.365.10">
    <property type="entry name" value="Aldehyde oxidase/xanthine dehydrogenase, molybdopterin binding domain"/>
    <property type="match status" value="4"/>
</dbReference>
<sequence length="663" mass="72505">MPRIDVLNALLGKGGFLDDHPHRGKYGVFVRSPYPHARILSIDASKAINEGALVLTGRDFMARTIGLTEREGAGLETLPLAVDKARYQGEPVALVIADDVYRAMDLAELVDIQYEPLKSVRNIDDALKNDSLVFEELGTNIVQSQVIEYGQMPNGPREIELSLYWSRSSGNPIETFAAITYPEGSGVTIISNIQGGRAIVTEIERSLGIPIKHIPVRHGGSFGSKFSLIRYLIILAYAAYKFKTPIKWIETRTEHLMASNSSGPERRFRIKAYFDGDGVVKGLDISIWEDAGASRGSGQAFKPLGILAGPYKIRNLRYNATVVATNKNPAGAFRGAGTPPHTWALERVMDAIADELGIDKAEVRRRNLIDSFPYEAPYAYYDSGNPRGLLELALSRNDIFSLMDESTGVGIAVSTDPSTPQGTEGIKLSIKNGKIIVGLGFGGEGQGNEHTAVKLVSQLLDVPMDWVTYEYLPSDESPEAFGPGGSRMAVFTAGAVLGAVEELKTRLYNKAANVLGGNITYEKGYFRSSDGKRISILELGNEEVTFTYTAEAKIGRFIAYPFACDIAVVRYEDGRFKPIKHVVYLDPGNVIDEELVKEQIIGGTAIGISLALYEAYRYDEDGNLLTLSLGDYGLPTVMDIPEIEVHIVPSPSPMTPMGVKDYW</sequence>
<proteinExistence type="predicted"/>
<dbReference type="HOGENOM" id="CLU_001681_2_0_2"/>
<gene>
    <name evidence="4" type="ordered locus">VMUT_0975</name>
</gene>
<dbReference type="SUPFAM" id="SSF54665">
    <property type="entry name" value="CO dehydrogenase molybdoprotein N-domain-like"/>
    <property type="match status" value="1"/>
</dbReference>
<dbReference type="PANTHER" id="PTHR11908:SF132">
    <property type="entry name" value="ALDEHYDE OXIDASE 1-RELATED"/>
    <property type="match status" value="1"/>
</dbReference>
<dbReference type="EMBL" id="CP002529">
    <property type="protein sequence ID" value="ADY01185.1"/>
    <property type="molecule type" value="Genomic_DNA"/>
</dbReference>
<dbReference type="GeneID" id="10288627"/>
<dbReference type="OrthoDB" id="57164at2157"/>
<organism evidence="4 5">
    <name type="scientific">Vulcanisaeta moutnovskia (strain 768-28)</name>
    <dbReference type="NCBI Taxonomy" id="985053"/>
    <lineage>
        <taxon>Archaea</taxon>
        <taxon>Thermoproteota</taxon>
        <taxon>Thermoprotei</taxon>
        <taxon>Thermoproteales</taxon>
        <taxon>Thermoproteaceae</taxon>
        <taxon>Vulcanisaeta</taxon>
    </lineage>
</organism>